<dbReference type="EMBL" id="MHMN01000041">
    <property type="protein sequence ID" value="OGZ27905.1"/>
    <property type="molecule type" value="Genomic_DNA"/>
</dbReference>
<accession>A0A1G2EQ29</accession>
<gene>
    <name evidence="1" type="ORF">A2427_04910</name>
</gene>
<organism evidence="1 2">
    <name type="scientific">Candidatus Nealsonbacteria bacterium RIFOXYC1_FULL_40_7</name>
    <dbReference type="NCBI Taxonomy" id="1801678"/>
    <lineage>
        <taxon>Bacteria</taxon>
        <taxon>Candidatus Nealsoniibacteriota</taxon>
    </lineage>
</organism>
<protein>
    <submittedName>
        <fullName evidence="1">Uncharacterized protein</fullName>
    </submittedName>
</protein>
<reference evidence="1 2" key="1">
    <citation type="journal article" date="2016" name="Nat. Commun.">
        <title>Thousands of microbial genomes shed light on interconnected biogeochemical processes in an aquifer system.</title>
        <authorList>
            <person name="Anantharaman K."/>
            <person name="Brown C.T."/>
            <person name="Hug L.A."/>
            <person name="Sharon I."/>
            <person name="Castelle C.J."/>
            <person name="Probst A.J."/>
            <person name="Thomas B.C."/>
            <person name="Singh A."/>
            <person name="Wilkins M.J."/>
            <person name="Karaoz U."/>
            <person name="Brodie E.L."/>
            <person name="Williams K.H."/>
            <person name="Hubbard S.S."/>
            <person name="Banfield J.F."/>
        </authorList>
    </citation>
    <scope>NUCLEOTIDE SEQUENCE [LARGE SCALE GENOMIC DNA]</scope>
</reference>
<dbReference type="AlphaFoldDB" id="A0A1G2EQ29"/>
<sequence length="156" mass="17289">MQERIIDPPNEENLITKINYSGRLKGLFGMVMFGIPALALRTFEQNPSVRQSLPIFMRGKLFDVMAAPWHASLSKVFFGDLYLMNLASAMISPSITEISQGLGLIDGTFSVGDFAAYAIGTICWAAFENTAKTIHDSGLSLPIYRALGIQHRKFDR</sequence>
<proteinExistence type="predicted"/>
<comment type="caution">
    <text evidence="1">The sequence shown here is derived from an EMBL/GenBank/DDBJ whole genome shotgun (WGS) entry which is preliminary data.</text>
</comment>
<dbReference type="Proteomes" id="UP000176326">
    <property type="component" value="Unassembled WGS sequence"/>
</dbReference>
<name>A0A1G2EQ29_9BACT</name>
<evidence type="ECO:0000313" key="1">
    <source>
        <dbReference type="EMBL" id="OGZ27905.1"/>
    </source>
</evidence>
<evidence type="ECO:0000313" key="2">
    <source>
        <dbReference type="Proteomes" id="UP000176326"/>
    </source>
</evidence>